<organism evidence="3 4">
    <name type="scientific">Lactarius akahatsu</name>
    <dbReference type="NCBI Taxonomy" id="416441"/>
    <lineage>
        <taxon>Eukaryota</taxon>
        <taxon>Fungi</taxon>
        <taxon>Dikarya</taxon>
        <taxon>Basidiomycota</taxon>
        <taxon>Agaricomycotina</taxon>
        <taxon>Agaricomycetes</taxon>
        <taxon>Russulales</taxon>
        <taxon>Russulaceae</taxon>
        <taxon>Lactarius</taxon>
    </lineage>
</organism>
<feature type="compositionally biased region" description="Polar residues" evidence="2">
    <location>
        <begin position="468"/>
        <end position="479"/>
    </location>
</feature>
<keyword evidence="4" id="KW-1185">Reference proteome</keyword>
<feature type="compositionally biased region" description="Low complexity" evidence="2">
    <location>
        <begin position="563"/>
        <end position="579"/>
    </location>
</feature>
<feature type="compositionally biased region" description="Low complexity" evidence="2">
    <location>
        <begin position="523"/>
        <end position="555"/>
    </location>
</feature>
<feature type="coiled-coil region" evidence="1">
    <location>
        <begin position="764"/>
        <end position="798"/>
    </location>
</feature>
<protein>
    <submittedName>
        <fullName evidence="3">WD40-repeat-containing domain protein</fullName>
    </submittedName>
</protein>
<dbReference type="SMART" id="SM00320">
    <property type="entry name" value="WD40"/>
    <property type="match status" value="3"/>
</dbReference>
<feature type="compositionally biased region" description="Polar residues" evidence="2">
    <location>
        <begin position="594"/>
        <end position="609"/>
    </location>
</feature>
<accession>A0AAD4QI28</accession>
<dbReference type="InterPro" id="IPR036322">
    <property type="entry name" value="WD40_repeat_dom_sf"/>
</dbReference>
<gene>
    <name evidence="3" type="ORF">EDB92DRAFT_2057914</name>
</gene>
<dbReference type="Proteomes" id="UP001201163">
    <property type="component" value="Unassembled WGS sequence"/>
</dbReference>
<dbReference type="EMBL" id="JAKELL010000001">
    <property type="protein sequence ID" value="KAH9001408.1"/>
    <property type="molecule type" value="Genomic_DNA"/>
</dbReference>
<name>A0AAD4QI28_9AGAM</name>
<evidence type="ECO:0000256" key="2">
    <source>
        <dbReference type="SAM" id="MobiDB-lite"/>
    </source>
</evidence>
<reference evidence="3" key="1">
    <citation type="submission" date="2022-01" db="EMBL/GenBank/DDBJ databases">
        <title>Comparative genomics reveals a dynamic genome evolution in the ectomycorrhizal milk-cap (Lactarius) mushrooms.</title>
        <authorList>
            <consortium name="DOE Joint Genome Institute"/>
            <person name="Lebreton A."/>
            <person name="Tang N."/>
            <person name="Kuo A."/>
            <person name="LaButti K."/>
            <person name="Drula E."/>
            <person name="Barry K."/>
            <person name="Clum A."/>
            <person name="Lipzen A."/>
            <person name="Mousain D."/>
            <person name="Ng V."/>
            <person name="Wang R."/>
            <person name="Wang X."/>
            <person name="Dai Y."/>
            <person name="Henrissat B."/>
            <person name="Grigoriev I.V."/>
            <person name="Guerin-Laguette A."/>
            <person name="Yu F."/>
            <person name="Martin F.M."/>
        </authorList>
    </citation>
    <scope>NUCLEOTIDE SEQUENCE</scope>
    <source>
        <strain evidence="3">QP</strain>
    </source>
</reference>
<feature type="region of interest" description="Disordered" evidence="2">
    <location>
        <begin position="318"/>
        <end position="386"/>
    </location>
</feature>
<dbReference type="AlphaFoldDB" id="A0AAD4QI28"/>
<evidence type="ECO:0000256" key="1">
    <source>
        <dbReference type="SAM" id="Coils"/>
    </source>
</evidence>
<keyword evidence="1" id="KW-0175">Coiled coil</keyword>
<comment type="caution">
    <text evidence="3">The sequence shown here is derived from an EMBL/GenBank/DDBJ whole genome shotgun (WGS) entry which is preliminary data.</text>
</comment>
<dbReference type="InterPro" id="IPR001680">
    <property type="entry name" value="WD40_rpt"/>
</dbReference>
<evidence type="ECO:0000313" key="3">
    <source>
        <dbReference type="EMBL" id="KAH9001408.1"/>
    </source>
</evidence>
<sequence length="799" mass="85476">MLAVLTSNHITITERSALQKGPTTLATTCPVPLSSYVASVWSPDNASLYVATTDSLARYDPFGTLLKSLWPLPDSDAPIDHNRISGLALKDKGTLILSTGSSVHLVEHSSSASSSTKIVQTLPTHPDPGPILALSLSHDGTLLTVASKSAVVVHNLALGVQTALRGLPGPVEVCTFHIHSRVRLLLGIGHNLVIYDITRPSGPSRIASVGDGVGGSVIGVACSPYSKTLLAVACREGYIALVDLDKELSIIRSFRYDITVTSLLFSNDGATLYVGTEDGDLLVQTLRSKETPKTIAVGDHGCRVEGLAIAKMSKLSTEVNSRTTGSLNNKPLTQHDVNSPARSPVTKVPYPTSLKKSTSDSPAEASKLPPKSDTHPVRKRVNSTTALGNRKIVSSVRSIFANEPIAADPATPAIKTNKARVTTTPPSPPPVSTTPTSKPPSRLSVRSKPASQVSPATLSVPGSRVRQRTVSGSTRNTSGPEVKAGNLTTPRVTRRARTTSAPKNLSPQAPRQRTKQATSPVQSTAPRLPTSPPTTSVSSRRMPAAATRGAAASGGQVRETVRQRTTSAVSRTSTTRARSPVPPVPRVPSLARSTSTRTPSPELSMTSLLRDTAPPFPIKKQDQPRKKGLSVLGLATPEVERWIARKGPEKGDVIKFPIDGGEEDEVEGAGKLGGIRVEEELVEQGNGTEARRLRTLSMQITPRKSAWAASPLRHSIAEGSPGLNGVKGLLHALISDAMLDFRQETRSEIVGLHLDLVRMGQSWRKEMRTAMQEYVGDLKELREENRKLREENERLRRGY</sequence>
<proteinExistence type="predicted"/>
<dbReference type="Gene3D" id="2.130.10.10">
    <property type="entry name" value="YVTN repeat-like/Quinoprotein amine dehydrogenase"/>
    <property type="match status" value="1"/>
</dbReference>
<dbReference type="InterPro" id="IPR015943">
    <property type="entry name" value="WD40/YVTN_repeat-like_dom_sf"/>
</dbReference>
<evidence type="ECO:0000313" key="4">
    <source>
        <dbReference type="Proteomes" id="UP001201163"/>
    </source>
</evidence>
<feature type="compositionally biased region" description="Polar residues" evidence="2">
    <location>
        <begin position="318"/>
        <end position="341"/>
    </location>
</feature>
<feature type="compositionally biased region" description="Polar residues" evidence="2">
    <location>
        <begin position="500"/>
        <end position="522"/>
    </location>
</feature>
<feature type="region of interest" description="Disordered" evidence="2">
    <location>
        <begin position="411"/>
        <end position="624"/>
    </location>
</feature>
<dbReference type="SUPFAM" id="SSF50978">
    <property type="entry name" value="WD40 repeat-like"/>
    <property type="match status" value="1"/>
</dbReference>